<dbReference type="EMBL" id="CP157981">
    <property type="protein sequence ID" value="XBU14942.1"/>
    <property type="molecule type" value="Genomic_DNA"/>
</dbReference>
<gene>
    <name evidence="1" type="ORF">ABJ384_10825</name>
</gene>
<sequence>MDQQSTAFDHVAKAQPPAQRIQAQQKLYRIEHIAEDQKLAVATQNQIALHCARLHLTENKINQLQSIIFRENKKAAILQKYPQEFPKIKLSASAI</sequence>
<accession>A0AAU7SUW9</accession>
<protein>
    <submittedName>
        <fullName evidence="1">Uncharacterized protein</fullName>
    </submittedName>
</protein>
<organism evidence="1">
    <name type="scientific">Acinetobacter sp. A1-4-2</name>
    <dbReference type="NCBI Taxonomy" id="3156489"/>
    <lineage>
        <taxon>Bacteria</taxon>
        <taxon>Pseudomonadati</taxon>
        <taxon>Pseudomonadota</taxon>
        <taxon>Gammaproteobacteria</taxon>
        <taxon>Moraxellales</taxon>
        <taxon>Moraxellaceae</taxon>
        <taxon>Acinetobacter</taxon>
    </lineage>
</organism>
<proteinExistence type="predicted"/>
<reference evidence="1" key="1">
    <citation type="submission" date="2024-06" db="EMBL/GenBank/DDBJ databases">
        <authorList>
            <person name="Song Z."/>
        </authorList>
    </citation>
    <scope>NUCLEOTIDE SEQUENCE</scope>
    <source>
        <strain evidence="1">A1-4-2</strain>
    </source>
</reference>
<dbReference type="RefSeq" id="WP_349927274.1">
    <property type="nucleotide sequence ID" value="NZ_CP157981.1"/>
</dbReference>
<evidence type="ECO:0000313" key="1">
    <source>
        <dbReference type="EMBL" id="XBU14942.1"/>
    </source>
</evidence>
<dbReference type="AlphaFoldDB" id="A0AAU7SUW9"/>
<name>A0AAU7SUW9_9GAMM</name>